<dbReference type="EMBL" id="JAUJEA010000001">
    <property type="protein sequence ID" value="MDN5200175.1"/>
    <property type="molecule type" value="Genomic_DNA"/>
</dbReference>
<comment type="caution">
    <text evidence="7">The sequence shown here is derived from an EMBL/GenBank/DDBJ whole genome shotgun (WGS) entry which is preliminary data.</text>
</comment>
<dbReference type="InterPro" id="IPR003661">
    <property type="entry name" value="HisK_dim/P_dom"/>
</dbReference>
<dbReference type="CDD" id="cd00075">
    <property type="entry name" value="HATPase"/>
    <property type="match status" value="1"/>
</dbReference>
<accession>A0ABT8KKR5</accession>
<dbReference type="InterPro" id="IPR005467">
    <property type="entry name" value="His_kinase_dom"/>
</dbReference>
<keyword evidence="3" id="KW-0597">Phosphoprotein</keyword>
<dbReference type="GO" id="GO:0016301">
    <property type="term" value="F:kinase activity"/>
    <property type="evidence" value="ECO:0007669"/>
    <property type="project" value="UniProtKB-KW"/>
</dbReference>
<dbReference type="Proteomes" id="UP001172082">
    <property type="component" value="Unassembled WGS sequence"/>
</dbReference>
<feature type="domain" description="Histidine kinase" evidence="6">
    <location>
        <begin position="28"/>
        <end position="238"/>
    </location>
</feature>
<dbReference type="SMART" id="SM00387">
    <property type="entry name" value="HATPase_c"/>
    <property type="match status" value="1"/>
</dbReference>
<dbReference type="InterPro" id="IPR004358">
    <property type="entry name" value="Sig_transdc_His_kin-like_C"/>
</dbReference>
<protein>
    <recommendedName>
        <fullName evidence="2">histidine kinase</fullName>
        <ecNumber evidence="2">2.7.13.3</ecNumber>
    </recommendedName>
</protein>
<evidence type="ECO:0000259" key="6">
    <source>
        <dbReference type="PROSITE" id="PS50109"/>
    </source>
</evidence>
<keyword evidence="5 7" id="KW-0418">Kinase</keyword>
<evidence type="ECO:0000256" key="4">
    <source>
        <dbReference type="ARBA" id="ARBA00022679"/>
    </source>
</evidence>
<dbReference type="PRINTS" id="PR00344">
    <property type="entry name" value="BCTRLSENSOR"/>
</dbReference>
<dbReference type="InterPro" id="IPR036890">
    <property type="entry name" value="HATPase_C_sf"/>
</dbReference>
<dbReference type="Gene3D" id="3.30.565.10">
    <property type="entry name" value="Histidine kinase-like ATPase, C-terminal domain"/>
    <property type="match status" value="1"/>
</dbReference>
<dbReference type="SUPFAM" id="SSF55874">
    <property type="entry name" value="ATPase domain of HSP90 chaperone/DNA topoisomerase II/histidine kinase"/>
    <property type="match status" value="1"/>
</dbReference>
<proteinExistence type="predicted"/>
<dbReference type="EC" id="2.7.13.3" evidence="2"/>
<dbReference type="InterPro" id="IPR050351">
    <property type="entry name" value="BphY/WalK/GraS-like"/>
</dbReference>
<dbReference type="CDD" id="cd00082">
    <property type="entry name" value="HisKA"/>
    <property type="match status" value="1"/>
</dbReference>
<evidence type="ECO:0000313" key="8">
    <source>
        <dbReference type="Proteomes" id="UP001172082"/>
    </source>
</evidence>
<dbReference type="PANTHER" id="PTHR42878:SF15">
    <property type="entry name" value="BACTERIOPHYTOCHROME"/>
    <property type="match status" value="1"/>
</dbReference>
<dbReference type="RefSeq" id="WP_346750201.1">
    <property type="nucleotide sequence ID" value="NZ_JAUJEA010000001.1"/>
</dbReference>
<sequence>MTTVTNELRIKNREIRKVKGELDRFVYSCYHDLGQPIATLSGLVQIVELENKFDSRYLQLMRTTIGKLEDRIKKIIDYSKNANLQIDIQEVNMEKMIHDALESSSAMPMGRMVRQEVEINQQTPIFSDKKRLEIIMHNLISNAYNFHNPREKEPFVKINVKVTRAFITFTVEDNGVGIEERFHKTIFEMFFKGSDNSEGAGLGLYIVKETLSKLKGSIAVNSRIGFGTCFRVKIPNNRIVMLDD</sequence>
<dbReference type="PROSITE" id="PS50109">
    <property type="entry name" value="HIS_KIN"/>
    <property type="match status" value="1"/>
</dbReference>
<evidence type="ECO:0000256" key="5">
    <source>
        <dbReference type="ARBA" id="ARBA00022777"/>
    </source>
</evidence>
<evidence type="ECO:0000256" key="1">
    <source>
        <dbReference type="ARBA" id="ARBA00000085"/>
    </source>
</evidence>
<keyword evidence="4" id="KW-0808">Transferase</keyword>
<evidence type="ECO:0000256" key="3">
    <source>
        <dbReference type="ARBA" id="ARBA00022553"/>
    </source>
</evidence>
<dbReference type="Gene3D" id="1.10.287.130">
    <property type="match status" value="1"/>
</dbReference>
<name>A0ABT8KKR5_9BACT</name>
<keyword evidence="8" id="KW-1185">Reference proteome</keyword>
<dbReference type="InterPro" id="IPR036097">
    <property type="entry name" value="HisK_dim/P_sf"/>
</dbReference>
<evidence type="ECO:0000256" key="2">
    <source>
        <dbReference type="ARBA" id="ARBA00012438"/>
    </source>
</evidence>
<dbReference type="SUPFAM" id="SSF47384">
    <property type="entry name" value="Homodimeric domain of signal transducing histidine kinase"/>
    <property type="match status" value="1"/>
</dbReference>
<dbReference type="Pfam" id="PF02518">
    <property type="entry name" value="HATPase_c"/>
    <property type="match status" value="1"/>
</dbReference>
<comment type="catalytic activity">
    <reaction evidence="1">
        <text>ATP + protein L-histidine = ADP + protein N-phospho-L-histidine.</text>
        <dbReference type="EC" id="2.7.13.3"/>
    </reaction>
</comment>
<evidence type="ECO:0000313" key="7">
    <source>
        <dbReference type="EMBL" id="MDN5200175.1"/>
    </source>
</evidence>
<gene>
    <name evidence="7" type="ORF">QQ008_02355</name>
</gene>
<reference evidence="7" key="1">
    <citation type="submission" date="2023-06" db="EMBL/GenBank/DDBJ databases">
        <title>Genomic of Parafulvivirga corallium.</title>
        <authorList>
            <person name="Wang G."/>
        </authorList>
    </citation>
    <scope>NUCLEOTIDE SEQUENCE</scope>
    <source>
        <strain evidence="7">BMA10</strain>
    </source>
</reference>
<dbReference type="InterPro" id="IPR003594">
    <property type="entry name" value="HATPase_dom"/>
</dbReference>
<organism evidence="7 8">
    <name type="scientific">Splendidivirga corallicola</name>
    <dbReference type="NCBI Taxonomy" id="3051826"/>
    <lineage>
        <taxon>Bacteria</taxon>
        <taxon>Pseudomonadati</taxon>
        <taxon>Bacteroidota</taxon>
        <taxon>Cytophagia</taxon>
        <taxon>Cytophagales</taxon>
        <taxon>Splendidivirgaceae</taxon>
        <taxon>Splendidivirga</taxon>
    </lineage>
</organism>
<dbReference type="PANTHER" id="PTHR42878">
    <property type="entry name" value="TWO-COMPONENT HISTIDINE KINASE"/>
    <property type="match status" value="1"/>
</dbReference>